<dbReference type="AlphaFoldDB" id="T1ICB6"/>
<keyword evidence="2" id="KW-0472">Membrane</keyword>
<dbReference type="EnsemblMetazoa" id="RPRC013936-RA">
    <property type="protein sequence ID" value="RPRC013936-PA"/>
    <property type="gene ID" value="RPRC013936"/>
</dbReference>
<evidence type="ECO:0000313" key="4">
    <source>
        <dbReference type="Proteomes" id="UP000015103"/>
    </source>
</evidence>
<reference evidence="4" key="1">
    <citation type="submission" date="2015-04" db="EMBL/GenBank/DDBJ databases">
        <authorList>
            <person name="Wilson R.K."/>
            <person name="Warren W."/>
            <person name="Dotson E."/>
            <person name="Oliveira P.L."/>
        </authorList>
    </citation>
    <scope>NUCLEOTIDE SEQUENCE</scope>
</reference>
<dbReference type="Proteomes" id="UP000015103">
    <property type="component" value="Unassembled WGS sequence"/>
</dbReference>
<dbReference type="EMBL" id="ACPB03014459">
    <property type="status" value="NOT_ANNOTATED_CDS"/>
    <property type="molecule type" value="Genomic_DNA"/>
</dbReference>
<evidence type="ECO:0000256" key="2">
    <source>
        <dbReference type="SAM" id="Phobius"/>
    </source>
</evidence>
<dbReference type="VEuPathDB" id="VectorBase:RPRC013936"/>
<dbReference type="EnsemblMetazoa" id="RPRC008964-RA">
    <property type="protein sequence ID" value="RPRC008964-PA"/>
    <property type="gene ID" value="RPRC008964"/>
</dbReference>
<dbReference type="VEuPathDB" id="VectorBase:RPRC008964"/>
<dbReference type="InParanoid" id="T1ICB6"/>
<keyword evidence="2" id="KW-1133">Transmembrane helix</keyword>
<accession>T1ICB6</accession>
<proteinExistence type="predicted"/>
<evidence type="ECO:0000313" key="3">
    <source>
        <dbReference type="EnsemblMetazoa" id="RPRC013936-PA"/>
    </source>
</evidence>
<dbReference type="EMBL" id="ACPB03026616">
    <property type="status" value="NOT_ANNOTATED_CDS"/>
    <property type="molecule type" value="Genomic_DNA"/>
</dbReference>
<organism evidence="3 4">
    <name type="scientific">Rhodnius prolixus</name>
    <name type="common">Triatomid bug</name>
    <dbReference type="NCBI Taxonomy" id="13249"/>
    <lineage>
        <taxon>Eukaryota</taxon>
        <taxon>Metazoa</taxon>
        <taxon>Ecdysozoa</taxon>
        <taxon>Arthropoda</taxon>
        <taxon>Hexapoda</taxon>
        <taxon>Insecta</taxon>
        <taxon>Pterygota</taxon>
        <taxon>Neoptera</taxon>
        <taxon>Paraneoptera</taxon>
        <taxon>Hemiptera</taxon>
        <taxon>Heteroptera</taxon>
        <taxon>Panheteroptera</taxon>
        <taxon>Cimicomorpha</taxon>
        <taxon>Reduviidae</taxon>
        <taxon>Triatominae</taxon>
        <taxon>Rhodnius</taxon>
    </lineage>
</organism>
<reference evidence="3" key="2">
    <citation type="submission" date="2015-05" db="UniProtKB">
        <authorList>
            <consortium name="EnsemblMetazoa"/>
        </authorList>
    </citation>
    <scope>IDENTIFICATION</scope>
</reference>
<keyword evidence="2" id="KW-0812">Transmembrane</keyword>
<name>T1ICB6_RHOPR</name>
<dbReference type="HOGENOM" id="CLU_1087084_0_0_1"/>
<protein>
    <submittedName>
        <fullName evidence="3">Uncharacterized protein</fullName>
    </submittedName>
</protein>
<feature type="region of interest" description="Disordered" evidence="1">
    <location>
        <begin position="55"/>
        <end position="89"/>
    </location>
</feature>
<evidence type="ECO:0000256" key="1">
    <source>
        <dbReference type="SAM" id="MobiDB-lite"/>
    </source>
</evidence>
<keyword evidence="4" id="KW-1185">Reference proteome</keyword>
<feature type="transmembrane region" description="Helical" evidence="2">
    <location>
        <begin position="117"/>
        <end position="141"/>
    </location>
</feature>
<sequence>MGEHFATICRGFLENTELPAKDLIKTARNLMRGVAPFLEEDLYYEAGCSSCTSTTQPALPLHPSNRSRNSTVSQSKAKTMSTRDVQSTGSPDMIEISLCDSSPAHEQSNVNSLLYEMLILIGFLALILVQLVLLLCLLCMCGAVCRPKDRKCPAASISAKDAQISKLCDEITERNPQSYSVHHYAEGNSQSTLDVKVAGEATPSTSAELAAGKPERKVYKISTDLSSLSSTDLGSDSEFEALMRRRPLLEKKKMTA</sequence>
<feature type="compositionally biased region" description="Polar residues" evidence="1">
    <location>
        <begin position="64"/>
        <end position="89"/>
    </location>
</feature>